<protein>
    <submittedName>
        <fullName evidence="2">Uncharacterized protein</fullName>
    </submittedName>
</protein>
<gene>
    <name evidence="2" type="ORF">E7Z75_02415</name>
</gene>
<organism evidence="2 3">
    <name type="scientific">Methanobrevibacter olleyae</name>
    <dbReference type="NCBI Taxonomy" id="294671"/>
    <lineage>
        <taxon>Archaea</taxon>
        <taxon>Methanobacteriati</taxon>
        <taxon>Methanobacteriota</taxon>
        <taxon>Methanomada group</taxon>
        <taxon>Methanobacteria</taxon>
        <taxon>Methanobacteriales</taxon>
        <taxon>Methanobacteriaceae</taxon>
        <taxon>Methanobrevibacter</taxon>
    </lineage>
</organism>
<feature type="transmembrane region" description="Helical" evidence="1">
    <location>
        <begin position="139"/>
        <end position="159"/>
    </location>
</feature>
<evidence type="ECO:0000313" key="2">
    <source>
        <dbReference type="EMBL" id="MBE6511993.1"/>
    </source>
</evidence>
<name>A0A8T3VLI9_METOL</name>
<reference evidence="2" key="1">
    <citation type="submission" date="2019-04" db="EMBL/GenBank/DDBJ databases">
        <title>Evolution of Biomass-Degrading Anaerobic Consortia Revealed by Metagenomics.</title>
        <authorList>
            <person name="Peng X."/>
        </authorList>
    </citation>
    <scope>NUCLEOTIDE SEQUENCE</scope>
    <source>
        <strain evidence="2">SIG14</strain>
    </source>
</reference>
<keyword evidence="1" id="KW-0812">Transmembrane</keyword>
<feature type="transmembrane region" description="Helical" evidence="1">
    <location>
        <begin position="14"/>
        <end position="35"/>
    </location>
</feature>
<accession>A0A8T3VLI9</accession>
<sequence length="283" mass="32182">MVSQASLMYITEQIIFIILAVVFFFGLYFISSYIIKYLKRNRHNRLLNATEYLPKEETQTLKQVFYLIIITLCFVDILYSIVFWASDDFYRHFIFYDTLVSLIACLAIKKDTTTEKIIMLFLIPLSSLLHSTLDDPAILLLILLAVHFIGLAYVIKVYYSKFIHFTESNGLGISILLLFGLVFVSFIFTSFAEGKNLLDSLVMVSNAFTSNGYAVLGDTPIGKLNSLFLVWGGYILSGVGTATLTTALLSRHFNKRFEELEELIKNNTLNNNAESSDDLKKDD</sequence>
<dbReference type="AlphaFoldDB" id="A0A8T3VLI9"/>
<feature type="transmembrane region" description="Helical" evidence="1">
    <location>
        <begin position="228"/>
        <end position="249"/>
    </location>
</feature>
<feature type="transmembrane region" description="Helical" evidence="1">
    <location>
        <begin position="171"/>
        <end position="192"/>
    </location>
</feature>
<evidence type="ECO:0000313" key="3">
    <source>
        <dbReference type="Proteomes" id="UP000732619"/>
    </source>
</evidence>
<dbReference type="Proteomes" id="UP000732619">
    <property type="component" value="Unassembled WGS sequence"/>
</dbReference>
<keyword evidence="1" id="KW-0472">Membrane</keyword>
<evidence type="ECO:0000256" key="1">
    <source>
        <dbReference type="SAM" id="Phobius"/>
    </source>
</evidence>
<proteinExistence type="predicted"/>
<dbReference type="EMBL" id="SUTG01000006">
    <property type="protein sequence ID" value="MBE6511993.1"/>
    <property type="molecule type" value="Genomic_DNA"/>
</dbReference>
<feature type="transmembrane region" description="Helical" evidence="1">
    <location>
        <begin position="64"/>
        <end position="83"/>
    </location>
</feature>
<keyword evidence="1" id="KW-1133">Transmembrane helix</keyword>
<comment type="caution">
    <text evidence="2">The sequence shown here is derived from an EMBL/GenBank/DDBJ whole genome shotgun (WGS) entry which is preliminary data.</text>
</comment>